<dbReference type="PANTHER" id="PTHR45749:SF33">
    <property type="entry name" value="ZINC FINGER MYM-TYPE PROTEIN 1"/>
    <property type="match status" value="1"/>
</dbReference>
<gene>
    <name evidence="1" type="ORF">g.54464</name>
</gene>
<name>A0A2S2Q5A5_9HEMI</name>
<reference evidence="1" key="1">
    <citation type="submission" date="2018-04" db="EMBL/GenBank/DDBJ databases">
        <title>Transcriptome assembly of Sipha flava.</title>
        <authorList>
            <person name="Scully E.D."/>
            <person name="Geib S.M."/>
            <person name="Palmer N.A."/>
            <person name="Koch K."/>
            <person name="Bradshaw J."/>
            <person name="Heng-Moss T."/>
            <person name="Sarath G."/>
        </authorList>
    </citation>
    <scope>NUCLEOTIDE SEQUENCE</scope>
</reference>
<dbReference type="OrthoDB" id="6630012at2759"/>
<sequence length="133" mass="15403">MKLCCEELEVNLKKMIEIYPNDFSPNMLDELFHLKKIHLSVFQTEIEILPLKLLNEIYAKKLETIFINTSVALRIFCTLPMTVSEVEKAFSKLGNQLNSLALLSIENKLASKINFDDIIHNYAKKKARKEKCN</sequence>
<protein>
    <recommendedName>
        <fullName evidence="2">HAT C-terminal dimerisation domain-containing protein</fullName>
    </recommendedName>
</protein>
<proteinExistence type="predicted"/>
<organism evidence="1">
    <name type="scientific">Sipha flava</name>
    <name type="common">yellow sugarcane aphid</name>
    <dbReference type="NCBI Taxonomy" id="143950"/>
    <lineage>
        <taxon>Eukaryota</taxon>
        <taxon>Metazoa</taxon>
        <taxon>Ecdysozoa</taxon>
        <taxon>Arthropoda</taxon>
        <taxon>Hexapoda</taxon>
        <taxon>Insecta</taxon>
        <taxon>Pterygota</taxon>
        <taxon>Neoptera</taxon>
        <taxon>Paraneoptera</taxon>
        <taxon>Hemiptera</taxon>
        <taxon>Sternorrhyncha</taxon>
        <taxon>Aphidomorpha</taxon>
        <taxon>Aphidoidea</taxon>
        <taxon>Aphididae</taxon>
        <taxon>Sipha</taxon>
    </lineage>
</organism>
<accession>A0A2S2Q5A5</accession>
<dbReference type="AlphaFoldDB" id="A0A2S2Q5A5"/>
<dbReference type="PANTHER" id="PTHR45749">
    <property type="match status" value="1"/>
</dbReference>
<evidence type="ECO:0008006" key="2">
    <source>
        <dbReference type="Google" id="ProtNLM"/>
    </source>
</evidence>
<dbReference type="EMBL" id="GGMS01003691">
    <property type="protein sequence ID" value="MBY72894.1"/>
    <property type="molecule type" value="Transcribed_RNA"/>
</dbReference>
<evidence type="ECO:0000313" key="1">
    <source>
        <dbReference type="EMBL" id="MBY72894.1"/>
    </source>
</evidence>